<feature type="compositionally biased region" description="Basic and acidic residues" evidence="1">
    <location>
        <begin position="25"/>
        <end position="42"/>
    </location>
</feature>
<gene>
    <name evidence="2" type="ORF">GCM10022232_68160</name>
</gene>
<dbReference type="Proteomes" id="UP001500456">
    <property type="component" value="Unassembled WGS sequence"/>
</dbReference>
<protein>
    <submittedName>
        <fullName evidence="2">Uncharacterized protein</fullName>
    </submittedName>
</protein>
<comment type="caution">
    <text evidence="2">The sequence shown here is derived from an EMBL/GenBank/DDBJ whole genome shotgun (WGS) entry which is preliminary data.</text>
</comment>
<accession>A0ABP7SRF1</accession>
<evidence type="ECO:0000313" key="3">
    <source>
        <dbReference type="Proteomes" id="UP001500456"/>
    </source>
</evidence>
<proteinExistence type="predicted"/>
<keyword evidence="3" id="KW-1185">Reference proteome</keyword>
<evidence type="ECO:0000313" key="2">
    <source>
        <dbReference type="EMBL" id="GAA4015486.1"/>
    </source>
</evidence>
<feature type="region of interest" description="Disordered" evidence="1">
    <location>
        <begin position="1"/>
        <end position="52"/>
    </location>
</feature>
<organism evidence="2 3">
    <name type="scientific">Streptomyces plumbiresistens</name>
    <dbReference type="NCBI Taxonomy" id="511811"/>
    <lineage>
        <taxon>Bacteria</taxon>
        <taxon>Bacillati</taxon>
        <taxon>Actinomycetota</taxon>
        <taxon>Actinomycetes</taxon>
        <taxon>Kitasatosporales</taxon>
        <taxon>Streptomycetaceae</taxon>
        <taxon>Streptomyces</taxon>
    </lineage>
</organism>
<name>A0ABP7SRF1_9ACTN</name>
<feature type="region of interest" description="Disordered" evidence="1">
    <location>
        <begin position="72"/>
        <end position="157"/>
    </location>
</feature>
<sequence>MAHEATQAAAHTCRRSRQGPAGQPGRHDRALGSGAEHERDAGAEPCLGGARGRNPAWAVQGGRACRGCTVAAPPGVQGRPAVQGAEPAVQPRMGCRDAAPRGAQGAKARVGRRGRAPCGVQGRSPAWGAGAQPRLGCRGRSASQGPRAHQPEAKGGP</sequence>
<reference evidence="3" key="1">
    <citation type="journal article" date="2019" name="Int. J. Syst. Evol. Microbiol.">
        <title>The Global Catalogue of Microorganisms (GCM) 10K type strain sequencing project: providing services to taxonomists for standard genome sequencing and annotation.</title>
        <authorList>
            <consortium name="The Broad Institute Genomics Platform"/>
            <consortium name="The Broad Institute Genome Sequencing Center for Infectious Disease"/>
            <person name="Wu L."/>
            <person name="Ma J."/>
        </authorList>
    </citation>
    <scope>NUCLEOTIDE SEQUENCE [LARGE SCALE GENOMIC DNA]</scope>
    <source>
        <strain evidence="3">JCM 16924</strain>
    </source>
</reference>
<dbReference type="EMBL" id="BAAAZX010000023">
    <property type="protein sequence ID" value="GAA4015486.1"/>
    <property type="molecule type" value="Genomic_DNA"/>
</dbReference>
<evidence type="ECO:0000256" key="1">
    <source>
        <dbReference type="SAM" id="MobiDB-lite"/>
    </source>
</evidence>